<proteinExistence type="predicted"/>
<evidence type="ECO:0000313" key="1">
    <source>
        <dbReference type="EMBL" id="GIJ72679.1"/>
    </source>
</evidence>
<protein>
    <submittedName>
        <fullName evidence="1">Uncharacterized protein</fullName>
    </submittedName>
</protein>
<name>A0A8J3ZYM1_9ACTN</name>
<gene>
    <name evidence="1" type="ORF">Voc01_075960</name>
</gene>
<keyword evidence="2" id="KW-1185">Reference proteome</keyword>
<dbReference type="EMBL" id="BOPH01000104">
    <property type="protein sequence ID" value="GIJ72679.1"/>
    <property type="molecule type" value="Genomic_DNA"/>
</dbReference>
<dbReference type="AlphaFoldDB" id="A0A8J3ZYM1"/>
<accession>A0A8J3ZYM1</accession>
<evidence type="ECO:0000313" key="2">
    <source>
        <dbReference type="Proteomes" id="UP000635606"/>
    </source>
</evidence>
<dbReference type="Proteomes" id="UP000635606">
    <property type="component" value="Unassembled WGS sequence"/>
</dbReference>
<reference evidence="1" key="1">
    <citation type="submission" date="2021-01" db="EMBL/GenBank/DDBJ databases">
        <title>Whole genome shotgun sequence of Virgisporangium ochraceum NBRC 16418.</title>
        <authorList>
            <person name="Komaki H."/>
            <person name="Tamura T."/>
        </authorList>
    </citation>
    <scope>NUCLEOTIDE SEQUENCE</scope>
    <source>
        <strain evidence="1">NBRC 16418</strain>
    </source>
</reference>
<sequence>MAPYRNDMDDVMEFVARWRSPHSGRPSGYYRLARSRFGNVNATGEPAAYSAPDLTPHDAQWLQCIEEGVRPLVRAAVGRGWVTYNSCAGHVYAELPLRPACREIGVLPVDDDVADDVRETLVRLARTVEDGQRLPAAVDLQVWRNGLRCLASGRTFDVYDVVLAPAAGRSVDDYFQAVGDATATIASMLATTHRPT</sequence>
<comment type="caution">
    <text evidence="1">The sequence shown here is derived from an EMBL/GenBank/DDBJ whole genome shotgun (WGS) entry which is preliminary data.</text>
</comment>
<organism evidence="1 2">
    <name type="scientific">Virgisporangium ochraceum</name>
    <dbReference type="NCBI Taxonomy" id="65505"/>
    <lineage>
        <taxon>Bacteria</taxon>
        <taxon>Bacillati</taxon>
        <taxon>Actinomycetota</taxon>
        <taxon>Actinomycetes</taxon>
        <taxon>Micromonosporales</taxon>
        <taxon>Micromonosporaceae</taxon>
        <taxon>Virgisporangium</taxon>
    </lineage>
</organism>